<comment type="caution">
    <text evidence="3">The sequence shown here is derived from an EMBL/GenBank/DDBJ whole genome shotgun (WGS) entry which is preliminary data.</text>
</comment>
<evidence type="ECO:0000256" key="1">
    <source>
        <dbReference type="SAM" id="Phobius"/>
    </source>
</evidence>
<protein>
    <submittedName>
        <fullName evidence="3">Uncharacterized protein</fullName>
    </submittedName>
</protein>
<evidence type="ECO:0000313" key="3">
    <source>
        <dbReference type="EMBL" id="HIZ31440.1"/>
    </source>
</evidence>
<keyword evidence="1" id="KW-1133">Transmembrane helix</keyword>
<evidence type="ECO:0000256" key="2">
    <source>
        <dbReference type="SAM" id="SignalP"/>
    </source>
</evidence>
<reference evidence="3" key="1">
    <citation type="journal article" date="2021" name="PeerJ">
        <title>Extensive microbial diversity within the chicken gut microbiome revealed by metagenomics and culture.</title>
        <authorList>
            <person name="Gilroy R."/>
            <person name="Ravi A."/>
            <person name="Getino M."/>
            <person name="Pursley I."/>
            <person name="Horton D.L."/>
            <person name="Alikhan N.F."/>
            <person name="Baker D."/>
            <person name="Gharbi K."/>
            <person name="Hall N."/>
            <person name="Watson M."/>
            <person name="Adriaenssens E.M."/>
            <person name="Foster-Nyarko E."/>
            <person name="Jarju S."/>
            <person name="Secka A."/>
            <person name="Antonio M."/>
            <person name="Oren A."/>
            <person name="Chaudhuri R.R."/>
            <person name="La Ragione R."/>
            <person name="Hildebrand F."/>
            <person name="Pallen M.J."/>
        </authorList>
    </citation>
    <scope>NUCLEOTIDE SEQUENCE</scope>
    <source>
        <strain evidence="3">ChiGjej4B4-18154</strain>
    </source>
</reference>
<organism evidence="3 4">
    <name type="scientific">Candidatus Allofournierella merdipullorum</name>
    <dbReference type="NCBI Taxonomy" id="2838595"/>
    <lineage>
        <taxon>Bacteria</taxon>
        <taxon>Bacillati</taxon>
        <taxon>Bacillota</taxon>
        <taxon>Clostridia</taxon>
        <taxon>Eubacteriales</taxon>
        <taxon>Oscillospiraceae</taxon>
        <taxon>Allofournierella</taxon>
    </lineage>
</organism>
<reference evidence="3" key="2">
    <citation type="submission" date="2021-04" db="EMBL/GenBank/DDBJ databases">
        <authorList>
            <person name="Gilroy R."/>
        </authorList>
    </citation>
    <scope>NUCLEOTIDE SEQUENCE</scope>
    <source>
        <strain evidence="3">ChiGjej4B4-18154</strain>
    </source>
</reference>
<sequence length="365" mass="38880">MKQLKRFALTLAALALLAAVLFCPAVSAANLDEIEKYFITVRLQPDGSADIDYDIHWKVLDSTSAGPLEWVKVGVPNNNIEPVSHSDTISDLYYWSEGGSYVRLDLDRRYYAGETVRLEFTLHVTHLYELYDDGSVNFEFTPGWFDEAETKQFTFTWEDGDARASYAAELEGEPVTGDLFGTPNGVQGEWTDLPEGARLTFTANYADQSAFAAAPLDPDMNRGSAGGVDWNDVAGTGFDLGELVWLILTWAVIIMIIVWNISRRASGGYFLGGFGGWYGPHYHGGPRPPHGGPSGGAGGFGGGSSRGSGAGRRSGGGCACACACVSCACACACAGGGRAGCSAKDFKGAVNAEALCAILKQDKEE</sequence>
<keyword evidence="1" id="KW-0472">Membrane</keyword>
<feature type="signal peptide" evidence="2">
    <location>
        <begin position="1"/>
        <end position="28"/>
    </location>
</feature>
<accession>A0A9D2E5Z0</accession>
<name>A0A9D2E5Z0_9FIRM</name>
<dbReference type="Proteomes" id="UP000824035">
    <property type="component" value="Unassembled WGS sequence"/>
</dbReference>
<feature type="chain" id="PRO_5038363495" evidence="2">
    <location>
        <begin position="29"/>
        <end position="365"/>
    </location>
</feature>
<keyword evidence="2" id="KW-0732">Signal</keyword>
<dbReference type="AlphaFoldDB" id="A0A9D2E5Z0"/>
<feature type="transmembrane region" description="Helical" evidence="1">
    <location>
        <begin position="243"/>
        <end position="261"/>
    </location>
</feature>
<dbReference type="EMBL" id="DXBV01000097">
    <property type="protein sequence ID" value="HIZ31440.1"/>
    <property type="molecule type" value="Genomic_DNA"/>
</dbReference>
<proteinExistence type="predicted"/>
<evidence type="ECO:0000313" key="4">
    <source>
        <dbReference type="Proteomes" id="UP000824035"/>
    </source>
</evidence>
<keyword evidence="1" id="KW-0812">Transmembrane</keyword>
<gene>
    <name evidence="3" type="ORF">H9813_09480</name>
</gene>